<protein>
    <submittedName>
        <fullName evidence="1">Sensor histidine kinase</fullName>
    </submittedName>
</protein>
<keyword evidence="1" id="KW-0808">Transferase</keyword>
<dbReference type="EMBL" id="CP066744">
    <property type="protein sequence ID" value="QQK06915.1"/>
    <property type="molecule type" value="Genomic_DNA"/>
</dbReference>
<evidence type="ECO:0000313" key="2">
    <source>
        <dbReference type="Proteomes" id="UP000595814"/>
    </source>
</evidence>
<evidence type="ECO:0000313" key="1">
    <source>
        <dbReference type="EMBL" id="QQK06915.1"/>
    </source>
</evidence>
<reference evidence="1 2" key="1">
    <citation type="journal article" date="2022" name="Int. J. Syst. Evol. Microbiol.">
        <title>Miniphocaeibacter halophilus sp. nov., an ammonium-tolerant acetate-producing bacterium isolated from a biogas system.</title>
        <authorList>
            <person name="Schnurer A."/>
            <person name="Singh A."/>
            <person name="Bi S."/>
            <person name="Qiao W."/>
            <person name="Westerholm M."/>
        </authorList>
    </citation>
    <scope>NUCLEOTIDE SEQUENCE [LARGE SCALE GENOMIC DNA]</scope>
    <source>
        <strain evidence="1 2">AMB_01</strain>
    </source>
</reference>
<proteinExistence type="predicted"/>
<gene>
    <name evidence="1" type="ORF">JFY71_06080</name>
</gene>
<organism evidence="1 2">
    <name type="scientific">Miniphocaeibacter halophilus</name>
    <dbReference type="NCBI Taxonomy" id="2931922"/>
    <lineage>
        <taxon>Bacteria</taxon>
        <taxon>Bacillati</taxon>
        <taxon>Bacillota</taxon>
        <taxon>Tissierellia</taxon>
        <taxon>Tissierellales</taxon>
        <taxon>Peptoniphilaceae</taxon>
        <taxon>Miniphocaeibacter</taxon>
    </lineage>
</organism>
<dbReference type="Proteomes" id="UP000595814">
    <property type="component" value="Chromosome"/>
</dbReference>
<keyword evidence="1" id="KW-0418">Kinase</keyword>
<sequence length="168" mass="19018">MEKKDYNRANDYLTNLTSSSAFEKGRQISKNNTINAILDNKLDLMEEYKIEFDYRISVPEKLEISDIDLSSLLGNALDNAIEANLKTNNRKIIFRLRVDKGLFMLQIKNPLSENPLEKNGKFITTKKDKKHHGIGLSSIRETVLKYGGNISTVAENGIFELVIGIPVD</sequence>
<name>A0AC61MQR5_9FIRM</name>
<keyword evidence="2" id="KW-1185">Reference proteome</keyword>
<accession>A0AC61MQR5</accession>